<comment type="caution">
    <text evidence="3">The sequence shown here is derived from an EMBL/GenBank/DDBJ whole genome shotgun (WGS) entry which is preliminary data.</text>
</comment>
<accession>A0A0G0PZP9</accession>
<dbReference type="GO" id="GO:0047429">
    <property type="term" value="F:nucleoside triphosphate diphosphatase activity"/>
    <property type="evidence" value="ECO:0007669"/>
    <property type="project" value="InterPro"/>
</dbReference>
<evidence type="ECO:0000256" key="2">
    <source>
        <dbReference type="ARBA" id="ARBA00022801"/>
    </source>
</evidence>
<dbReference type="Gene3D" id="3.90.950.10">
    <property type="match status" value="1"/>
</dbReference>
<protein>
    <submittedName>
        <fullName evidence="3">Non-canonical purine NTP pyrophosphatase</fullName>
    </submittedName>
</protein>
<evidence type="ECO:0000313" key="4">
    <source>
        <dbReference type="Proteomes" id="UP000034207"/>
    </source>
</evidence>
<reference evidence="3 4" key="1">
    <citation type="journal article" date="2015" name="Nature">
        <title>rRNA introns, odd ribosomes, and small enigmatic genomes across a large radiation of phyla.</title>
        <authorList>
            <person name="Brown C.T."/>
            <person name="Hug L.A."/>
            <person name="Thomas B.C."/>
            <person name="Sharon I."/>
            <person name="Castelle C.J."/>
            <person name="Singh A."/>
            <person name="Wilkins M.J."/>
            <person name="Williams K.H."/>
            <person name="Banfield J.F."/>
        </authorList>
    </citation>
    <scope>NUCLEOTIDE SEQUENCE [LARGE SCALE GENOMIC DNA]</scope>
</reference>
<dbReference type="PANTHER" id="PTHR11067:SF9">
    <property type="entry name" value="INOSINE TRIPHOSPHATE PYROPHOSPHATASE"/>
    <property type="match status" value="1"/>
</dbReference>
<gene>
    <name evidence="3" type="ORF">UT18_C0006G0014</name>
</gene>
<dbReference type="AlphaFoldDB" id="A0A0G0PZP9"/>
<dbReference type="STRING" id="1618345.UT18_C0006G0014"/>
<dbReference type="EMBL" id="LBVV01000006">
    <property type="protein sequence ID" value="KKQ94916.1"/>
    <property type="molecule type" value="Genomic_DNA"/>
</dbReference>
<dbReference type="PANTHER" id="PTHR11067">
    <property type="entry name" value="INOSINE TRIPHOSPHATE PYROPHOSPHATASE/HAM1 PROTEIN"/>
    <property type="match status" value="1"/>
</dbReference>
<dbReference type="InterPro" id="IPR002637">
    <property type="entry name" value="RdgB/HAM1"/>
</dbReference>
<dbReference type="GO" id="GO:0009143">
    <property type="term" value="P:nucleoside triphosphate catabolic process"/>
    <property type="evidence" value="ECO:0007669"/>
    <property type="project" value="InterPro"/>
</dbReference>
<keyword evidence="2" id="KW-0378">Hydrolase</keyword>
<dbReference type="SUPFAM" id="SSF52972">
    <property type="entry name" value="ITPase-like"/>
    <property type="match status" value="1"/>
</dbReference>
<dbReference type="InterPro" id="IPR029001">
    <property type="entry name" value="ITPase-like_fam"/>
</dbReference>
<proteinExistence type="inferred from homology"/>
<comment type="similarity">
    <text evidence="1">Belongs to the HAM1 NTPase family.</text>
</comment>
<organism evidence="3 4">
    <name type="scientific">candidate division CPR2 bacterium GW2011_GWC2_39_10</name>
    <dbReference type="NCBI Taxonomy" id="1618345"/>
    <lineage>
        <taxon>Bacteria</taxon>
        <taxon>Bacteria division CPR2</taxon>
    </lineage>
</organism>
<evidence type="ECO:0000256" key="1">
    <source>
        <dbReference type="ARBA" id="ARBA00008023"/>
    </source>
</evidence>
<dbReference type="Pfam" id="PF01725">
    <property type="entry name" value="Ham1p_like"/>
    <property type="match status" value="1"/>
</dbReference>
<name>A0A0G0PZP9_UNCC2</name>
<sequence length="193" mass="22052">MEKLVYLTTNPHKVEEANRFFVEHYGFNIDIINPDFEIIEIQAKSCVDVVTFSAKYAADKLGVNTLKSDTGLYIDCLGGLPGPYNAYFDKQIGAEKFLKLLRNEKNRKARLEHTFAFCEPGKDPIVFSGGSNGTIALKQHGKRGRWHDLFFIPDGEIKTLSELREEDPFYEAQFWGNAIKDFASWYGKRLKNS</sequence>
<dbReference type="CDD" id="cd00515">
    <property type="entry name" value="HAM1"/>
    <property type="match status" value="1"/>
</dbReference>
<dbReference type="GO" id="GO:0005737">
    <property type="term" value="C:cytoplasm"/>
    <property type="evidence" value="ECO:0007669"/>
    <property type="project" value="TreeGrafter"/>
</dbReference>
<evidence type="ECO:0000313" key="3">
    <source>
        <dbReference type="EMBL" id="KKQ94916.1"/>
    </source>
</evidence>
<dbReference type="Proteomes" id="UP000034207">
    <property type="component" value="Unassembled WGS sequence"/>
</dbReference>